<dbReference type="GO" id="GO:0005886">
    <property type="term" value="C:plasma membrane"/>
    <property type="evidence" value="ECO:0007669"/>
    <property type="project" value="TreeGrafter"/>
</dbReference>
<evidence type="ECO:0000256" key="5">
    <source>
        <dbReference type="ARBA" id="ARBA00022989"/>
    </source>
</evidence>
<dbReference type="Proteomes" id="UP000008141">
    <property type="component" value="Unassembled WGS sequence"/>
</dbReference>
<evidence type="ECO:0000256" key="3">
    <source>
        <dbReference type="ARBA" id="ARBA00022692"/>
    </source>
</evidence>
<dbReference type="EMBL" id="GL433848">
    <property type="protein sequence ID" value="EFN54401.1"/>
    <property type="molecule type" value="Genomic_DNA"/>
</dbReference>
<feature type="repeat" description="PPR" evidence="7">
    <location>
        <begin position="111"/>
        <end position="145"/>
    </location>
</feature>
<dbReference type="eggNOG" id="KOG4197">
    <property type="taxonomic scope" value="Eukaryota"/>
</dbReference>
<dbReference type="KEGG" id="cvr:CHLNCDRAFT_135726"/>
<feature type="transmembrane region" description="Helical" evidence="9">
    <location>
        <begin position="810"/>
        <end position="831"/>
    </location>
</feature>
<keyword evidence="12" id="KW-1185">Reference proteome</keyword>
<evidence type="ECO:0000256" key="9">
    <source>
        <dbReference type="SAM" id="Phobius"/>
    </source>
</evidence>
<dbReference type="PANTHER" id="PTHR43243">
    <property type="entry name" value="INNER MEMBRANE TRANSPORTER YGJI-RELATED"/>
    <property type="match status" value="1"/>
</dbReference>
<comment type="subcellular location">
    <subcellularLocation>
        <location evidence="1">Membrane</location>
        <topology evidence="1">Multi-pass membrane protein</topology>
    </subcellularLocation>
</comment>
<evidence type="ECO:0000256" key="1">
    <source>
        <dbReference type="ARBA" id="ARBA00004141"/>
    </source>
</evidence>
<feature type="transmembrane region" description="Helical" evidence="9">
    <location>
        <begin position="654"/>
        <end position="671"/>
    </location>
</feature>
<feature type="repeat" description="PPR" evidence="7">
    <location>
        <begin position="216"/>
        <end position="250"/>
    </location>
</feature>
<dbReference type="PANTHER" id="PTHR43243:SF41">
    <property type="entry name" value="CATIONIC AMINO ACID TRANSPORTER 7, CHLOROPLASTIC"/>
    <property type="match status" value="1"/>
</dbReference>
<feature type="transmembrane region" description="Helical" evidence="9">
    <location>
        <begin position="508"/>
        <end position="530"/>
    </location>
</feature>
<dbReference type="Gene3D" id="1.20.1740.10">
    <property type="entry name" value="Amino acid/polyamine transporter I"/>
    <property type="match status" value="2"/>
</dbReference>
<feature type="transmembrane region" description="Helical" evidence="9">
    <location>
        <begin position="678"/>
        <end position="697"/>
    </location>
</feature>
<evidence type="ECO:0000313" key="12">
    <source>
        <dbReference type="Proteomes" id="UP000008141"/>
    </source>
</evidence>
<feature type="region of interest" description="Disordered" evidence="8">
    <location>
        <begin position="872"/>
        <end position="902"/>
    </location>
</feature>
<dbReference type="eggNOG" id="KOG1286">
    <property type="taxonomic scope" value="Eukaryota"/>
</dbReference>
<dbReference type="AlphaFoldDB" id="E1ZIV6"/>
<feature type="transmembrane region" description="Helical" evidence="9">
    <location>
        <begin position="573"/>
        <end position="597"/>
    </location>
</feature>
<evidence type="ECO:0000256" key="4">
    <source>
        <dbReference type="ARBA" id="ARBA00022737"/>
    </source>
</evidence>
<reference evidence="11 12" key="1">
    <citation type="journal article" date="2010" name="Plant Cell">
        <title>The Chlorella variabilis NC64A genome reveals adaptation to photosymbiosis, coevolution with viruses, and cryptic sex.</title>
        <authorList>
            <person name="Blanc G."/>
            <person name="Duncan G."/>
            <person name="Agarkova I."/>
            <person name="Borodovsky M."/>
            <person name="Gurnon J."/>
            <person name="Kuo A."/>
            <person name="Lindquist E."/>
            <person name="Lucas S."/>
            <person name="Pangilinan J."/>
            <person name="Polle J."/>
            <person name="Salamov A."/>
            <person name="Terry A."/>
            <person name="Yamada T."/>
            <person name="Dunigan D.D."/>
            <person name="Grigoriev I.V."/>
            <person name="Claverie J.M."/>
            <person name="Van Etten J.L."/>
        </authorList>
    </citation>
    <scope>NUCLEOTIDE SEQUENCE [LARGE SCALE GENOMIC DNA]</scope>
    <source>
        <strain evidence="11 12">NC64A</strain>
    </source>
</reference>
<dbReference type="GO" id="GO:0015171">
    <property type="term" value="F:amino acid transmembrane transporter activity"/>
    <property type="evidence" value="ECO:0007669"/>
    <property type="project" value="TreeGrafter"/>
</dbReference>
<protein>
    <recommendedName>
        <fullName evidence="10">PROP1-like PPR domain-containing protein</fullName>
    </recommendedName>
</protein>
<evidence type="ECO:0000256" key="6">
    <source>
        <dbReference type="ARBA" id="ARBA00023136"/>
    </source>
</evidence>
<keyword evidence="5 9" id="KW-1133">Transmembrane helix</keyword>
<evidence type="ECO:0000259" key="10">
    <source>
        <dbReference type="Pfam" id="PF17177"/>
    </source>
</evidence>
<dbReference type="Pfam" id="PF17177">
    <property type="entry name" value="PPR_long"/>
    <property type="match status" value="1"/>
</dbReference>
<name>E1ZIV6_CHLVA</name>
<keyword evidence="6 9" id="KW-0472">Membrane</keyword>
<dbReference type="InParanoid" id="E1ZIV6"/>
<feature type="transmembrane region" description="Helical" evidence="9">
    <location>
        <begin position="738"/>
        <end position="755"/>
    </location>
</feature>
<organism evidence="12">
    <name type="scientific">Chlorella variabilis</name>
    <name type="common">Green alga</name>
    <dbReference type="NCBI Taxonomy" id="554065"/>
    <lineage>
        <taxon>Eukaryota</taxon>
        <taxon>Viridiplantae</taxon>
        <taxon>Chlorophyta</taxon>
        <taxon>core chlorophytes</taxon>
        <taxon>Trebouxiophyceae</taxon>
        <taxon>Chlorellales</taxon>
        <taxon>Chlorellaceae</taxon>
        <taxon>Chlorella clade</taxon>
        <taxon>Chlorella</taxon>
    </lineage>
</organism>
<feature type="transmembrane region" description="Helical" evidence="9">
    <location>
        <begin position="476"/>
        <end position="496"/>
    </location>
</feature>
<dbReference type="PROSITE" id="PS51375">
    <property type="entry name" value="PPR"/>
    <property type="match status" value="5"/>
</dbReference>
<dbReference type="RefSeq" id="XP_005846503.1">
    <property type="nucleotide sequence ID" value="XM_005846441.1"/>
</dbReference>
<dbReference type="NCBIfam" id="TIGR00756">
    <property type="entry name" value="PPR"/>
    <property type="match status" value="4"/>
</dbReference>
<feature type="repeat" description="PPR" evidence="7">
    <location>
        <begin position="181"/>
        <end position="215"/>
    </location>
</feature>
<comment type="similarity">
    <text evidence="2">Belongs to the amino acid-polyamine-organocation (APC) superfamily. Cationic amino acid transporter (CAT) (TC 2.A.3.3) family.</text>
</comment>
<dbReference type="Pfam" id="PF13520">
    <property type="entry name" value="AA_permease_2"/>
    <property type="match status" value="2"/>
</dbReference>
<gene>
    <name evidence="11" type="ORF">CHLNCDRAFT_135726</name>
</gene>
<feature type="transmembrane region" description="Helical" evidence="9">
    <location>
        <begin position="609"/>
        <end position="634"/>
    </location>
</feature>
<dbReference type="InterPro" id="IPR002885">
    <property type="entry name" value="PPR_rpt"/>
</dbReference>
<feature type="transmembrane region" description="Helical" evidence="9">
    <location>
        <begin position="442"/>
        <end position="464"/>
    </location>
</feature>
<sequence length="902" mass="99434">MDTALLVLERMPPDEMDRSMQLLLHAGLKPHYRVFLAWASWHARRGSIQGVRHVMQLVEEVQLPLAPHYYVQLIRAYCSRGRWKEVEALVAEMHRAQRLFDEMVGEGLEPSMATWAALLNAYANSKQPQRAAEVLVHLHKRGLTPSVQVYGALTKAFARSGDWRRAHDVLELMQFDGVQPNEQVFGSIIEAAAVAGKPSVAAELLRRMQAAGIQPNVIAYTSLLSSYSATGDVEAAEAVLQEMEAVGCLPNSKSYTEVMSQLAAKGRYEDCELYFNKMVAAGCLPDKVSYAILIDSMLNRWATDREGQQQLLGLVQARWDEAGGAGGALRPHTFLHQPQGRLTLDLHGYSAWTAQLAVLATLDKLLQQHSQQGGRIGDHLSREQRHKSVLRELVLEMLQHLVPVSFARANDGLLIFSRTAFRRRTLEEELQEALLRGSLRKAFGGFELLCLGLGIVIGSGWAQLMGNAAQQYAGPAIIISYLVSGLAALLSATCYAELCAEYPVSGGAFSYVLVTFGELPAFFTLAGLMLEYALGMAAVARGFSDYLATLLNQNPASPPFEFELVPGGHTFDIVAAAIIMLMSVLLSLGVHESAFFISGMKWMQYIVSLAALSGIVTALTVGLFSLSRIVMAASRDWLLPPFLARISPRTQTPLVAQMVLGVIIAVLAMFVEVDAATSLVSFGTLVSMWLVCNAQMYRRYIPEVQMRFTRYGTVETAPKIDLGSWMPGRHLPAKARKYLVWLHLVLINAVSLNACNPAAANLHHSPYTAIFVLAWFLVTLSFQLCCPMEYEPVGWHINVGALPKAEYWKIGFYFGLLVVVYLLFSLPMSYIRHSRVDYTNAEELKVVELTFVNAQWQPSRLVPVFPTPALHPAASSQNGDGPKDDLLAAAPTLPPMDETEEA</sequence>
<evidence type="ECO:0000256" key="7">
    <source>
        <dbReference type="PROSITE-ProRule" id="PRU00708"/>
    </source>
</evidence>
<evidence type="ECO:0000256" key="2">
    <source>
        <dbReference type="ARBA" id="ARBA00008572"/>
    </source>
</evidence>
<evidence type="ECO:0000256" key="8">
    <source>
        <dbReference type="SAM" id="MobiDB-lite"/>
    </source>
</evidence>
<dbReference type="OrthoDB" id="185373at2759"/>
<keyword evidence="4" id="KW-0677">Repeat</keyword>
<feature type="repeat" description="PPR" evidence="7">
    <location>
        <begin position="146"/>
        <end position="180"/>
    </location>
</feature>
<proteinExistence type="inferred from homology"/>
<dbReference type="Gene3D" id="1.25.40.10">
    <property type="entry name" value="Tetratricopeptide repeat domain"/>
    <property type="match status" value="3"/>
</dbReference>
<accession>E1ZIV6</accession>
<feature type="repeat" description="PPR" evidence="7">
    <location>
        <begin position="251"/>
        <end position="285"/>
    </location>
</feature>
<keyword evidence="3 9" id="KW-0812">Transmembrane</keyword>
<feature type="domain" description="PROP1-like PPR" evidence="10">
    <location>
        <begin position="60"/>
        <end position="197"/>
    </location>
</feature>
<dbReference type="InterPro" id="IPR011990">
    <property type="entry name" value="TPR-like_helical_dom_sf"/>
</dbReference>
<dbReference type="InterPro" id="IPR033443">
    <property type="entry name" value="PROP1-like_PPR_dom"/>
</dbReference>
<dbReference type="GeneID" id="17353808"/>
<evidence type="ECO:0000313" key="11">
    <source>
        <dbReference type="EMBL" id="EFN54401.1"/>
    </source>
</evidence>
<dbReference type="Pfam" id="PF13812">
    <property type="entry name" value="PPR_3"/>
    <property type="match status" value="1"/>
</dbReference>
<dbReference type="InterPro" id="IPR002293">
    <property type="entry name" value="AA/rel_permease1"/>
</dbReference>